<evidence type="ECO:0000313" key="2">
    <source>
        <dbReference type="EMBL" id="GBP70098.1"/>
    </source>
</evidence>
<dbReference type="Proteomes" id="UP000299102">
    <property type="component" value="Unassembled WGS sequence"/>
</dbReference>
<accession>A0A4C1Y2H6</accession>
<dbReference type="AlphaFoldDB" id="A0A4C1Y2H6"/>
<feature type="compositionally biased region" description="Polar residues" evidence="1">
    <location>
        <begin position="188"/>
        <end position="204"/>
    </location>
</feature>
<proteinExistence type="predicted"/>
<feature type="region of interest" description="Disordered" evidence="1">
    <location>
        <begin position="34"/>
        <end position="219"/>
    </location>
</feature>
<feature type="compositionally biased region" description="Low complexity" evidence="1">
    <location>
        <begin position="60"/>
        <end position="84"/>
    </location>
</feature>
<feature type="compositionally biased region" description="Basic and acidic residues" evidence="1">
    <location>
        <begin position="127"/>
        <end position="143"/>
    </location>
</feature>
<name>A0A4C1Y2H6_EUMVA</name>
<organism evidence="2 3">
    <name type="scientific">Eumeta variegata</name>
    <name type="common">Bagworm moth</name>
    <name type="synonym">Eumeta japonica</name>
    <dbReference type="NCBI Taxonomy" id="151549"/>
    <lineage>
        <taxon>Eukaryota</taxon>
        <taxon>Metazoa</taxon>
        <taxon>Ecdysozoa</taxon>
        <taxon>Arthropoda</taxon>
        <taxon>Hexapoda</taxon>
        <taxon>Insecta</taxon>
        <taxon>Pterygota</taxon>
        <taxon>Neoptera</taxon>
        <taxon>Endopterygota</taxon>
        <taxon>Lepidoptera</taxon>
        <taxon>Glossata</taxon>
        <taxon>Ditrysia</taxon>
        <taxon>Tineoidea</taxon>
        <taxon>Psychidae</taxon>
        <taxon>Oiketicinae</taxon>
        <taxon>Eumeta</taxon>
    </lineage>
</organism>
<dbReference type="EMBL" id="BGZK01001063">
    <property type="protein sequence ID" value="GBP70098.1"/>
    <property type="molecule type" value="Genomic_DNA"/>
</dbReference>
<keyword evidence="3" id="KW-1185">Reference proteome</keyword>
<sequence length="219" mass="22937">MQAITNIITTNIDMTVRQVELASSTVISVADAVSSSGYRSPNGGGAVISLDSPSPPAPSSPAAAPAPSTTVATTTTPLAASTATITRVERQPTPVDNCTSGNGSVGEREDSEATPAAWAHWAPYADSHPDRDNHEAYKREKSGRPAPTSGHSDDEEHEMSPPAQSVSDRAVKGSASTFKQENRVSPDPSESANKLSAQVKSYTRSLLGKMSSPPDPRRR</sequence>
<evidence type="ECO:0000313" key="3">
    <source>
        <dbReference type="Proteomes" id="UP000299102"/>
    </source>
</evidence>
<comment type="caution">
    <text evidence="2">The sequence shown here is derived from an EMBL/GenBank/DDBJ whole genome shotgun (WGS) entry which is preliminary data.</text>
</comment>
<protein>
    <submittedName>
        <fullName evidence="2">Uncharacterized protein</fullName>
    </submittedName>
</protein>
<evidence type="ECO:0000256" key="1">
    <source>
        <dbReference type="SAM" id="MobiDB-lite"/>
    </source>
</evidence>
<reference evidence="2 3" key="1">
    <citation type="journal article" date="2019" name="Commun. Biol.">
        <title>The bagworm genome reveals a unique fibroin gene that provides high tensile strength.</title>
        <authorList>
            <person name="Kono N."/>
            <person name="Nakamura H."/>
            <person name="Ohtoshi R."/>
            <person name="Tomita M."/>
            <person name="Numata K."/>
            <person name="Arakawa K."/>
        </authorList>
    </citation>
    <scope>NUCLEOTIDE SEQUENCE [LARGE SCALE GENOMIC DNA]</scope>
</reference>
<gene>
    <name evidence="2" type="ORF">EVAR_50919_1</name>
</gene>